<reference evidence="2" key="1">
    <citation type="submission" date="2013-09" db="EMBL/GenBank/DDBJ databases">
        <authorList>
            <person name="Zeng Z."/>
            <person name="Chen C."/>
        </authorList>
    </citation>
    <scope>NUCLEOTIDE SEQUENCE [LARGE SCALE GENOMIC DNA]</scope>
    <source>
        <strain evidence="2">DK69</strain>
    </source>
</reference>
<dbReference type="eggNOG" id="ENOG503441S">
    <property type="taxonomic scope" value="Bacteria"/>
</dbReference>
<comment type="caution">
    <text evidence="1">The sequence shown here is derived from an EMBL/GenBank/DDBJ whole genome shotgun (WGS) entry which is preliminary data.</text>
</comment>
<keyword evidence="2" id="KW-1185">Reference proteome</keyword>
<evidence type="ECO:0000313" key="2">
    <source>
        <dbReference type="Proteomes" id="UP000030149"/>
    </source>
</evidence>
<evidence type="ECO:0000313" key="1">
    <source>
        <dbReference type="EMBL" id="KGO96738.1"/>
    </source>
</evidence>
<organism evidence="1 2">
    <name type="scientific">Flavobacterium enshiense DK69</name>
    <dbReference type="NCBI Taxonomy" id="1107311"/>
    <lineage>
        <taxon>Bacteria</taxon>
        <taxon>Pseudomonadati</taxon>
        <taxon>Bacteroidota</taxon>
        <taxon>Flavobacteriia</taxon>
        <taxon>Flavobacteriales</taxon>
        <taxon>Flavobacteriaceae</taxon>
        <taxon>Flavobacterium</taxon>
    </lineage>
</organism>
<name>V6SDQ3_9FLAO</name>
<protein>
    <submittedName>
        <fullName evidence="1">Uncharacterized protein</fullName>
    </submittedName>
</protein>
<accession>V6SDQ3</accession>
<reference evidence="1 2" key="2">
    <citation type="journal article" date="2015" name="Stand. Genomic Sci.">
        <title>High quality draft genomic sequence of Flavobacterium enshiense DK69(T) and comparison among Flavobacterium genomes.</title>
        <authorList>
            <person name="Zeng Z."/>
            <person name="Chen C."/>
            <person name="Du H."/>
            <person name="Wang G."/>
            <person name="Li M."/>
        </authorList>
    </citation>
    <scope>NUCLEOTIDE SEQUENCE [LARGE SCALE GENOMIC DNA]</scope>
    <source>
        <strain evidence="1 2">DK69</strain>
    </source>
</reference>
<dbReference type="Proteomes" id="UP000030149">
    <property type="component" value="Unassembled WGS sequence"/>
</dbReference>
<proteinExistence type="predicted"/>
<dbReference type="PATRIC" id="fig|1107311.3.peg.351"/>
<dbReference type="EMBL" id="JRLZ01000003">
    <property type="protein sequence ID" value="KGO96738.1"/>
    <property type="molecule type" value="Genomic_DNA"/>
</dbReference>
<dbReference type="RefSeq" id="WP_023572414.1">
    <property type="nucleotide sequence ID" value="NZ_AVCS01000004.1"/>
</dbReference>
<gene>
    <name evidence="1" type="ORF">Q767_03245</name>
</gene>
<dbReference type="OrthoDB" id="1438691at2"/>
<sequence length="207" mass="21890">MKQNYITKTVYVATLLFIQVGYAQVGIGTTNPLSTLHVQGTMRVTDTNNTTATTKLTGTDASGILCDIKVGQNLYLVGNELNGKDGDNSVFKVASKTMAHTTSNFEYNDWDLKLTSDNAGVVIMRLAATGPINGFEISGISGGTNGRHIILYNATTANMKINHLDSSSASANQIDTTGGATATSGVGLVDMVYDGASQKWIVVSIRD</sequence>
<dbReference type="AlphaFoldDB" id="V6SDQ3"/>
<dbReference type="STRING" id="1107311.Q767_03245"/>